<reference evidence="8 9" key="1">
    <citation type="journal article" date="2020" name="Syst. Appl. Microbiol.">
        <title>Alienimonas chondri sp. nov., a novel planctomycete isolated from the biofilm of the red alga Chondrus crispus.</title>
        <authorList>
            <person name="Vitorino I."/>
            <person name="Albuquerque L."/>
            <person name="Wiegand S."/>
            <person name="Kallscheuer N."/>
            <person name="da Costa M.S."/>
            <person name="Lobo-da-Cunha A."/>
            <person name="Jogler C."/>
            <person name="Lage O.M."/>
        </authorList>
    </citation>
    <scope>NUCLEOTIDE SEQUENCE [LARGE SCALE GENOMIC DNA]</scope>
    <source>
        <strain evidence="8 9">LzC2</strain>
    </source>
</reference>
<evidence type="ECO:0000256" key="4">
    <source>
        <dbReference type="ARBA" id="ARBA00001946"/>
    </source>
</evidence>
<dbReference type="InterPro" id="IPR001926">
    <property type="entry name" value="TrpB-like_PALP"/>
</dbReference>
<evidence type="ECO:0000256" key="5">
    <source>
        <dbReference type="ARBA" id="ARBA00022842"/>
    </source>
</evidence>
<protein>
    <submittedName>
        <fullName evidence="8">L-threo-3-hydroxyaspartate ammonia-lyase</fullName>
        <ecNumber evidence="8">4.3.1.16</ecNumber>
    </submittedName>
</protein>
<keyword evidence="9" id="KW-1185">Reference proteome</keyword>
<keyword evidence="6" id="KW-0663">Pyridoxal phosphate</keyword>
<organism evidence="8 9">
    <name type="scientific">Alienimonas chondri</name>
    <dbReference type="NCBI Taxonomy" id="2681879"/>
    <lineage>
        <taxon>Bacteria</taxon>
        <taxon>Pseudomonadati</taxon>
        <taxon>Planctomycetota</taxon>
        <taxon>Planctomycetia</taxon>
        <taxon>Planctomycetales</taxon>
        <taxon>Planctomycetaceae</taxon>
        <taxon>Alienimonas</taxon>
    </lineage>
</organism>
<dbReference type="InterPro" id="IPR036052">
    <property type="entry name" value="TrpB-like_PALP_sf"/>
</dbReference>
<dbReference type="PROSITE" id="PS00165">
    <property type="entry name" value="DEHYDRATASE_SER_THR"/>
    <property type="match status" value="1"/>
</dbReference>
<comment type="caution">
    <text evidence="8">The sequence shown here is derived from an EMBL/GenBank/DDBJ whole genome shotgun (WGS) entry which is preliminary data.</text>
</comment>
<dbReference type="RefSeq" id="WP_171184926.1">
    <property type="nucleotide sequence ID" value="NZ_WTPX01000028.1"/>
</dbReference>
<keyword evidence="8" id="KW-0456">Lyase</keyword>
<comment type="cofactor">
    <cofactor evidence="4">
        <name>Mg(2+)</name>
        <dbReference type="ChEBI" id="CHEBI:18420"/>
    </cofactor>
</comment>
<gene>
    <name evidence="8" type="primary">thadh</name>
    <name evidence="8" type="ORF">LzC2_12580</name>
</gene>
<keyword evidence="5" id="KW-0460">Magnesium</keyword>
<evidence type="ECO:0000256" key="3">
    <source>
        <dbReference type="ARBA" id="ARBA00001936"/>
    </source>
</evidence>
<dbReference type="Gene3D" id="3.40.50.1100">
    <property type="match status" value="2"/>
</dbReference>
<evidence type="ECO:0000256" key="1">
    <source>
        <dbReference type="ARBA" id="ARBA00001913"/>
    </source>
</evidence>
<comment type="cofactor">
    <cofactor evidence="2">
        <name>pyridoxal 5'-phosphate</name>
        <dbReference type="ChEBI" id="CHEBI:597326"/>
    </cofactor>
</comment>
<dbReference type="Pfam" id="PF00291">
    <property type="entry name" value="PALP"/>
    <property type="match status" value="1"/>
</dbReference>
<feature type="domain" description="Tryptophan synthase beta chain-like PALP" evidence="7">
    <location>
        <begin position="37"/>
        <end position="341"/>
    </location>
</feature>
<dbReference type="GO" id="GO:0030848">
    <property type="term" value="F:threo-3-hydroxyaspartate ammonia-lyase activity"/>
    <property type="evidence" value="ECO:0007669"/>
    <property type="project" value="UniProtKB-EC"/>
</dbReference>
<proteinExistence type="predicted"/>
<name>A0ABX1VCF6_9PLAN</name>
<accession>A0ABX1VCF6</accession>
<dbReference type="EC" id="4.3.1.16" evidence="8"/>
<evidence type="ECO:0000259" key="7">
    <source>
        <dbReference type="Pfam" id="PF00291"/>
    </source>
</evidence>
<evidence type="ECO:0000256" key="2">
    <source>
        <dbReference type="ARBA" id="ARBA00001933"/>
    </source>
</evidence>
<dbReference type="PANTHER" id="PTHR43050:SF1">
    <property type="entry name" value="SERINE RACEMASE"/>
    <property type="match status" value="1"/>
</dbReference>
<evidence type="ECO:0000256" key="6">
    <source>
        <dbReference type="ARBA" id="ARBA00022898"/>
    </source>
</evidence>
<dbReference type="PANTHER" id="PTHR43050">
    <property type="entry name" value="SERINE / THREONINE RACEMASE FAMILY MEMBER"/>
    <property type="match status" value="1"/>
</dbReference>
<evidence type="ECO:0000313" key="8">
    <source>
        <dbReference type="EMBL" id="NNJ25190.1"/>
    </source>
</evidence>
<dbReference type="EMBL" id="WTPX01000028">
    <property type="protein sequence ID" value="NNJ25190.1"/>
    <property type="molecule type" value="Genomic_DNA"/>
</dbReference>
<comment type="cofactor">
    <cofactor evidence="1">
        <name>Ca(2+)</name>
        <dbReference type="ChEBI" id="CHEBI:29108"/>
    </cofactor>
</comment>
<dbReference type="SUPFAM" id="SSF53686">
    <property type="entry name" value="Tryptophan synthase beta subunit-like PLP-dependent enzymes"/>
    <property type="match status" value="1"/>
</dbReference>
<dbReference type="InterPro" id="IPR000634">
    <property type="entry name" value="Ser/Thr_deHydtase_PyrdxlP-BS"/>
</dbReference>
<sequence length="357" mass="36683">MQSPGRQEAPKFADAFDGLPVSPADVAAAAARIGASIVRTPVLTCRGLDALCAAGAEPPRLALKCETFQRTGSFKARGALNAVLQLCEERPDEARRGVVTQSSGNHGAALAWAAGQAFDGAGIPCTIVVPENAPRTKRAAVESYLAANPAGGRLIECGPTLADRKAAADRVEAEGAVSIHPSDDSFVIAGQGTSALELIEDRPDLDVVLVPIGGGGLAAGTLLAVKAANPDVRVIGCEPELVDDAARGFAAGWPDDEPLPTTGAPSVGDGLQTCLGRWNLPIIKRLIDDVRTAPEERIVAFARHTMERAKLVVEPSAAVTLAVAAASPDLAGQRVGVILCGGNVDLVAFGRLLPAPR</sequence>
<evidence type="ECO:0000313" key="9">
    <source>
        <dbReference type="Proteomes" id="UP000609651"/>
    </source>
</evidence>
<dbReference type="Proteomes" id="UP000609651">
    <property type="component" value="Unassembled WGS sequence"/>
</dbReference>
<comment type="cofactor">
    <cofactor evidence="3">
        <name>Mn(2+)</name>
        <dbReference type="ChEBI" id="CHEBI:29035"/>
    </cofactor>
</comment>